<dbReference type="OrthoDB" id="1430919at2"/>
<accession>A0A1I4X511</accession>
<protein>
    <submittedName>
        <fullName evidence="2">Uncharacterized protein</fullName>
    </submittedName>
</protein>
<evidence type="ECO:0000256" key="1">
    <source>
        <dbReference type="SAM" id="SignalP"/>
    </source>
</evidence>
<evidence type="ECO:0000313" key="2">
    <source>
        <dbReference type="EMBL" id="SFN20309.1"/>
    </source>
</evidence>
<sequence>MKKLLLSAFVAFAMLASTKTFAQQGFGTNEPDKSAAVEILSNKRGLLIPRLNLTAANVAAPVISPAQSLLVYNTATSSVAADPANHVTPGFYYWDTNRWVRFRSEGSEKNTIVTAGENIKVNGVTSGLTTTYTVSVDGGTNNGQVLVSIPNTDPATVGTEPFVSKWVDPDDFIKGVNGIDVTTDPTTGVTNVGLGGALTDATGTEIITDPTTGRTLAIQGLEVLTPSTFNTATQNIMVMGVDGILKQVAPKTLIEDAIAADNLTAKALSSAGGIITVNGSASVANSVLKDVELGIANKSIGAEKLNPGAATPGQIATVIETTPGDATTKVVQYQDPSTAIGQPLTTDNIIGVGADATAASATTANLLNGAVLTPTYLKIKDDAITATQIAENAVGASELADNSVASANIIDGSIANADLGEKSVSANKLTSTVTNAAGVVTSTAPANTVPTADGSGGVTYQTIAAAAGEDLTTDGKIVIGSTNVTTLADAVLVPTRLSIAAESITSADIKNGTITTTDIKAPNSSTDNNLDGDENMVMVTDSNGDVTWIAQSSLANKDNYNFTTPLAKDAGTANANGGTDYTVSIATASATTLGVVKQSAATGEEITIATDGSLSINEANVTVGTVAGSDVTGKLNDLTVTGIQGTAVSATAPTAANNMLVYNSTTNQWEPSTVAAAAGKTLTGAGITVTPGANATPGTATSLASTVLADVTLGIANDAITNDKLADDAVKTENIENGAVTNEDLALKAVTADKMESKNTAAGTNVSAGMVPTADGIGGVEYRTINNTVAVINGLRKDATAADVIKLGGDLIEATAINTSVGSAGNTLAITGLVNVAPATATKNKVIVAETTGGVLRTVDKIVTGTNVEVAANANYSFHTPEVVINITLGNTDQTITFPSAASAEGQVINIKIANTTEAHTGYLNVLDTYGAMPYQAWIVKSNGTTWEIVGRN</sequence>
<keyword evidence="3" id="KW-1185">Reference proteome</keyword>
<keyword evidence="1" id="KW-0732">Signal</keyword>
<feature type="signal peptide" evidence="1">
    <location>
        <begin position="1"/>
        <end position="22"/>
    </location>
</feature>
<dbReference type="AlphaFoldDB" id="A0A1I4X511"/>
<feature type="chain" id="PRO_5011785234" evidence="1">
    <location>
        <begin position="23"/>
        <end position="953"/>
    </location>
</feature>
<organism evidence="2 3">
    <name type="scientific">Paenimyroides ummariense</name>
    <dbReference type="NCBI Taxonomy" id="913024"/>
    <lineage>
        <taxon>Bacteria</taxon>
        <taxon>Pseudomonadati</taxon>
        <taxon>Bacteroidota</taxon>
        <taxon>Flavobacteriia</taxon>
        <taxon>Flavobacteriales</taxon>
        <taxon>Flavobacteriaceae</taxon>
        <taxon>Paenimyroides</taxon>
    </lineage>
</organism>
<dbReference type="EMBL" id="FOVI01000002">
    <property type="protein sequence ID" value="SFN20309.1"/>
    <property type="molecule type" value="Genomic_DNA"/>
</dbReference>
<dbReference type="RefSeq" id="WP_091518344.1">
    <property type="nucleotide sequence ID" value="NZ_FOVI01000002.1"/>
</dbReference>
<gene>
    <name evidence="2" type="ORF">SAMN05421741_10290</name>
</gene>
<name>A0A1I4X511_9FLAO</name>
<dbReference type="STRING" id="913024.SAMN05421741_10290"/>
<evidence type="ECO:0000313" key="3">
    <source>
        <dbReference type="Proteomes" id="UP000199036"/>
    </source>
</evidence>
<proteinExistence type="predicted"/>
<reference evidence="3" key="1">
    <citation type="submission" date="2016-10" db="EMBL/GenBank/DDBJ databases">
        <authorList>
            <person name="Varghese N."/>
            <person name="Submissions S."/>
        </authorList>
    </citation>
    <scope>NUCLEOTIDE SEQUENCE [LARGE SCALE GENOMIC DNA]</scope>
    <source>
        <strain evidence="3">DS-12</strain>
    </source>
</reference>
<dbReference type="Proteomes" id="UP000199036">
    <property type="component" value="Unassembled WGS sequence"/>
</dbReference>